<sequence length="60" mass="6608">MACVFLDVFWTFLLVNMVTYVVSSMIGAAYHFETGTTLAVVATVLILLIAQLIPNDPVHH</sequence>
<name>A0A094J2Y3_9BACL</name>
<dbReference type="EMBL" id="JPZO01000047">
    <property type="protein sequence ID" value="KFZ32399.1"/>
    <property type="molecule type" value="Genomic_DNA"/>
</dbReference>
<feature type="transmembrane region" description="Helical" evidence="1">
    <location>
        <begin position="37"/>
        <end position="54"/>
    </location>
</feature>
<dbReference type="InterPro" id="IPR021324">
    <property type="entry name" value="DUF2929"/>
</dbReference>
<keyword evidence="1" id="KW-0812">Transmembrane</keyword>
<reference evidence="2" key="1">
    <citation type="submission" date="2014-08" db="EMBL/GenBank/DDBJ databases">
        <title>Fullgenome sequencing of Anoxybacillus sp.25 isolate from Garga hot-spring Russia.</title>
        <authorList>
            <person name="Rozanov A.S."/>
            <person name="Kotenko A.V."/>
            <person name="Malup T.K."/>
            <person name="Peltek S.E."/>
        </authorList>
    </citation>
    <scope>NUCLEOTIDE SEQUENCE [LARGE SCALE GENOMIC DNA]</scope>
    <source>
        <strain evidence="2">25</strain>
    </source>
</reference>
<evidence type="ECO:0000313" key="2">
    <source>
        <dbReference type="EMBL" id="KFZ32399.1"/>
    </source>
</evidence>
<dbReference type="Pfam" id="PF11151">
    <property type="entry name" value="DUF2929"/>
    <property type="match status" value="1"/>
</dbReference>
<protein>
    <submittedName>
        <fullName evidence="2">DeoR faimly transcriptional regulator</fullName>
    </submittedName>
</protein>
<feature type="transmembrane region" description="Helical" evidence="1">
    <location>
        <begin position="12"/>
        <end position="30"/>
    </location>
</feature>
<comment type="caution">
    <text evidence="2">The sequence shown here is derived from an EMBL/GenBank/DDBJ whole genome shotgun (WGS) entry which is preliminary data.</text>
</comment>
<organism evidence="2">
    <name type="scientific">Anoxybacillus flavithermus</name>
    <dbReference type="NCBI Taxonomy" id="33934"/>
    <lineage>
        <taxon>Bacteria</taxon>
        <taxon>Bacillati</taxon>
        <taxon>Bacillota</taxon>
        <taxon>Bacilli</taxon>
        <taxon>Bacillales</taxon>
        <taxon>Anoxybacillaceae</taxon>
        <taxon>Anoxybacillus</taxon>
    </lineage>
</organism>
<proteinExistence type="predicted"/>
<keyword evidence="1" id="KW-1133">Transmembrane helix</keyword>
<keyword evidence="1" id="KW-0472">Membrane</keyword>
<evidence type="ECO:0000256" key="1">
    <source>
        <dbReference type="SAM" id="Phobius"/>
    </source>
</evidence>
<gene>
    <name evidence="2" type="ORF">JS44_08650</name>
</gene>
<accession>A0A094J2Y3</accession>
<dbReference type="AlphaFoldDB" id="A0A094J2Y3"/>